<feature type="compositionally biased region" description="Low complexity" evidence="6">
    <location>
        <begin position="325"/>
        <end position="336"/>
    </location>
</feature>
<feature type="region of interest" description="Disordered" evidence="6">
    <location>
        <begin position="240"/>
        <end position="263"/>
    </location>
</feature>
<keyword evidence="3" id="KW-0677">Repeat</keyword>
<evidence type="ECO:0000256" key="3">
    <source>
        <dbReference type="ARBA" id="ARBA00022737"/>
    </source>
</evidence>
<evidence type="ECO:0000256" key="2">
    <source>
        <dbReference type="ARBA" id="ARBA00022553"/>
    </source>
</evidence>
<evidence type="ECO:0000313" key="8">
    <source>
        <dbReference type="EMBL" id="KAJ8457608.1"/>
    </source>
</evidence>
<evidence type="ECO:0000256" key="4">
    <source>
        <dbReference type="ARBA" id="ARBA00023043"/>
    </source>
</evidence>
<feature type="compositionally biased region" description="Basic and acidic residues" evidence="6">
    <location>
        <begin position="102"/>
        <end position="113"/>
    </location>
</feature>
<keyword evidence="2" id="KW-0597">Phosphoprotein</keyword>
<evidence type="ECO:0000256" key="7">
    <source>
        <dbReference type="SAM" id="SignalP"/>
    </source>
</evidence>
<proteinExistence type="predicted"/>
<dbReference type="Proteomes" id="UP001215151">
    <property type="component" value="Unassembled WGS sequence"/>
</dbReference>
<evidence type="ECO:0000256" key="6">
    <source>
        <dbReference type="SAM" id="MobiDB-lite"/>
    </source>
</evidence>
<feature type="signal peptide" evidence="7">
    <location>
        <begin position="1"/>
        <end position="16"/>
    </location>
</feature>
<dbReference type="EMBL" id="JAPEVG010000543">
    <property type="protein sequence ID" value="KAJ8457608.1"/>
    <property type="molecule type" value="Genomic_DNA"/>
</dbReference>
<comment type="subcellular location">
    <subcellularLocation>
        <location evidence="1">Nucleus</location>
    </subcellularLocation>
</comment>
<keyword evidence="4" id="KW-0040">ANK repeat</keyword>
<name>A0AAD7X7V5_9APHY</name>
<accession>A0AAD7X7V5</accession>
<keyword evidence="5" id="KW-0539">Nucleus</keyword>
<sequence length="513" mass="59010">MVLWHLLGSLTAPSHSNPEAVSSHSGVTQGLAEQLKNAGPLNADDHIMLQRLSDINFLASVREAYHREAVVVERAMAAAALRERMIKIRISAEAKLRRRLQEKHEKTAREQTSRQRWGKRKHEELKSKLQQSLKKHENRVSCSIAEHIAEGTNAAEQQQEDSATLLREVVKEAAQVAAQRIQEAEEESHRIQEEAAQAAAQEACLERIRQEHCERLAQLEAQRQQETEIRARWEALEHQRQSQQRAREAADKARRAKEAEAAAQRAKEARAAALRATQAQVAQRMREDGAFRKVWDAGQRVREAAEAIRRGRDPEVIRRAREAQETASRSEAAARQAQEEATRRAREEEAARRAREEAARRAREEEATRRAHEEEAARRTEGSQHHEFPHQAASHQMQLFCQVYELKWTELKTNASLDHSVAFHEFPFPMFVCPITDLAEISYERVREFLFFYARPGVENKTRKEILKSEILRWHPDRFDTLIASRMRQEDWPKTKQAAGLVARCITRLMAEG</sequence>
<dbReference type="PANTHER" id="PTHR15263">
    <property type="entry name" value="I-KAPPA-B-LIKE PROTEIN IKBL"/>
    <property type="match status" value="1"/>
</dbReference>
<dbReference type="PANTHER" id="PTHR15263:SF1">
    <property type="entry name" value="NF-KAPPA-B INHIBITOR-LIKE PROTEIN 1"/>
    <property type="match status" value="1"/>
</dbReference>
<dbReference type="GO" id="GO:0005634">
    <property type="term" value="C:nucleus"/>
    <property type="evidence" value="ECO:0007669"/>
    <property type="project" value="UniProtKB-SubCell"/>
</dbReference>
<comment type="caution">
    <text evidence="8">The sequence shown here is derived from an EMBL/GenBank/DDBJ whole genome shotgun (WGS) entry which is preliminary data.</text>
</comment>
<reference evidence="8" key="1">
    <citation type="submission" date="2022-11" db="EMBL/GenBank/DDBJ databases">
        <title>Genome Sequence of Cubamyces cubensis.</title>
        <authorList>
            <person name="Buettner E."/>
        </authorList>
    </citation>
    <scope>NUCLEOTIDE SEQUENCE</scope>
    <source>
        <strain evidence="8">MPL-01</strain>
    </source>
</reference>
<evidence type="ECO:0000256" key="1">
    <source>
        <dbReference type="ARBA" id="ARBA00004123"/>
    </source>
</evidence>
<gene>
    <name evidence="8" type="ORF">ONZ51_g11429</name>
</gene>
<dbReference type="AlphaFoldDB" id="A0AAD7X7V5"/>
<organism evidence="8 9">
    <name type="scientific">Trametes cubensis</name>
    <dbReference type="NCBI Taxonomy" id="1111947"/>
    <lineage>
        <taxon>Eukaryota</taxon>
        <taxon>Fungi</taxon>
        <taxon>Dikarya</taxon>
        <taxon>Basidiomycota</taxon>
        <taxon>Agaricomycotina</taxon>
        <taxon>Agaricomycetes</taxon>
        <taxon>Polyporales</taxon>
        <taxon>Polyporaceae</taxon>
        <taxon>Trametes</taxon>
    </lineage>
</organism>
<evidence type="ECO:0000256" key="5">
    <source>
        <dbReference type="ARBA" id="ARBA00023242"/>
    </source>
</evidence>
<dbReference type="GO" id="GO:0043124">
    <property type="term" value="P:negative regulation of canonical NF-kappaB signal transduction"/>
    <property type="evidence" value="ECO:0007669"/>
    <property type="project" value="InterPro"/>
</dbReference>
<keyword evidence="7" id="KW-0732">Signal</keyword>
<protein>
    <submittedName>
        <fullName evidence="8">Uncharacterized protein</fullName>
    </submittedName>
</protein>
<feature type="compositionally biased region" description="Basic and acidic residues" evidence="6">
    <location>
        <begin position="337"/>
        <end position="389"/>
    </location>
</feature>
<evidence type="ECO:0000313" key="9">
    <source>
        <dbReference type="Proteomes" id="UP001215151"/>
    </source>
</evidence>
<dbReference type="InterPro" id="IPR038753">
    <property type="entry name" value="NFKBIL1"/>
</dbReference>
<feature type="chain" id="PRO_5041912578" evidence="7">
    <location>
        <begin position="17"/>
        <end position="513"/>
    </location>
</feature>
<keyword evidence="9" id="KW-1185">Reference proteome</keyword>
<feature type="region of interest" description="Disordered" evidence="6">
    <location>
        <begin position="99"/>
        <end position="125"/>
    </location>
</feature>
<feature type="region of interest" description="Disordered" evidence="6">
    <location>
        <begin position="320"/>
        <end position="391"/>
    </location>
</feature>